<organism evidence="1 2">
    <name type="scientific">Nemania bipapillata</name>
    <dbReference type="NCBI Taxonomy" id="110536"/>
    <lineage>
        <taxon>Eukaryota</taxon>
        <taxon>Fungi</taxon>
        <taxon>Dikarya</taxon>
        <taxon>Ascomycota</taxon>
        <taxon>Pezizomycotina</taxon>
        <taxon>Sordariomycetes</taxon>
        <taxon>Xylariomycetidae</taxon>
        <taxon>Xylariales</taxon>
        <taxon>Xylariaceae</taxon>
        <taxon>Nemania</taxon>
    </lineage>
</organism>
<comment type="caution">
    <text evidence="1">The sequence shown here is derived from an EMBL/GenBank/DDBJ whole genome shotgun (WGS) entry which is preliminary data.</text>
</comment>
<accession>A0ACC2IY05</accession>
<gene>
    <name evidence="1" type="ORF">ONZ43_g3136</name>
</gene>
<protein>
    <submittedName>
        <fullName evidence="1">Uncharacterized protein</fullName>
    </submittedName>
</protein>
<dbReference type="Proteomes" id="UP001153334">
    <property type="component" value="Unassembled WGS sequence"/>
</dbReference>
<evidence type="ECO:0000313" key="2">
    <source>
        <dbReference type="Proteomes" id="UP001153334"/>
    </source>
</evidence>
<dbReference type="EMBL" id="JAPESX010000704">
    <property type="protein sequence ID" value="KAJ8120059.1"/>
    <property type="molecule type" value="Genomic_DNA"/>
</dbReference>
<sequence length="301" mass="33191">MKKSKRGNQGKWKTPSHKDKLAAIKGRSLEIGDTGFWVTCQRQKEMRAADEILALCDEYGQKLFGISSEAADGASEDHEPDDVEAAIEKELAAMKSASKPKDGPFDLLKMSVDCVLFMRTRAPVDPLVLVREICKDATVAKDASLRRSRFINKLTPITLTGKANEKGLEDVATKVLSEHFCLAEGESEEAVASDDSACSYAIRPTFRAHTTLKRADVIDKVAKMISKRHKVDLTNPDKVIIIEVFQTYVGMSVVGKDWEAMKRYNIHELYAAASKSAEEEENGEGRGSTPEGEEEKAKPAP</sequence>
<keyword evidence="2" id="KW-1185">Reference proteome</keyword>
<proteinExistence type="predicted"/>
<name>A0ACC2IY05_9PEZI</name>
<evidence type="ECO:0000313" key="1">
    <source>
        <dbReference type="EMBL" id="KAJ8120059.1"/>
    </source>
</evidence>
<reference evidence="1" key="1">
    <citation type="submission" date="2022-11" db="EMBL/GenBank/DDBJ databases">
        <title>Genome Sequence of Nemania bipapillata.</title>
        <authorList>
            <person name="Buettner E."/>
        </authorList>
    </citation>
    <scope>NUCLEOTIDE SEQUENCE</scope>
    <source>
        <strain evidence="1">CP14</strain>
    </source>
</reference>